<dbReference type="PANTHER" id="PTHR43312:SF1">
    <property type="entry name" value="NADP-DEPENDENT OXIDOREDUCTASE DOMAIN-CONTAINING PROTEIN"/>
    <property type="match status" value="1"/>
</dbReference>
<protein>
    <submittedName>
        <fullName evidence="2">Aldo/keto reductase</fullName>
    </submittedName>
</protein>
<sequence>MDNPVTTAAADAARQQQRRGLTLGLGTIVTDGYGGKNPEGFPALLRAAAAAGITDVDTAAVYGHGESERLLGRWMRELGLSFSICTKVGMVQEEGAGARVVRSATPESLLRQAEASLERLQVDRVDRLLLHHPDPQVPVRASIEGLIACREAGLAAKIGFSNLDDGIAAELVKAGMVDVIQYPWSLLDSRRDAILRLAGEQGVERMVFGTLAFGILAGSVRRDTVFEADDWRGIARSGRDPGTTGAALFLGDTFGRAVDHAARFAALQGCAVADLAALTVAASLEVAPAERVMVGCRSAEELAGLAEGRALTPDPAALAFAREMAVA</sequence>
<dbReference type="HOGENOM" id="CLU_849138_0_0_5"/>
<dbReference type="AlphaFoldDB" id="A0A0B5DTK7"/>
<dbReference type="SUPFAM" id="SSF51430">
    <property type="entry name" value="NAD(P)-linked oxidoreductase"/>
    <property type="match status" value="1"/>
</dbReference>
<dbReference type="InterPro" id="IPR053135">
    <property type="entry name" value="AKR2_Oxidoreductase"/>
</dbReference>
<dbReference type="Gene3D" id="3.20.20.100">
    <property type="entry name" value="NADP-dependent oxidoreductase domain"/>
    <property type="match status" value="1"/>
</dbReference>
<name>A0A0B5DTK7_9RHOB</name>
<dbReference type="InterPro" id="IPR036812">
    <property type="entry name" value="NAD(P)_OxRdtase_dom_sf"/>
</dbReference>
<dbReference type="InterPro" id="IPR023210">
    <property type="entry name" value="NADP_OxRdtase_dom"/>
</dbReference>
<dbReference type="OrthoDB" id="9773828at2"/>
<gene>
    <name evidence="2" type="ORF">P73_2053</name>
</gene>
<dbReference type="STRING" id="1208324.P73_2053"/>
<reference evidence="2 3" key="1">
    <citation type="journal article" date="2014" name="Int. J. Syst. Evol. Microbiol.">
        <title>Celeribacter indicus sp. nov., a polycyclic aromatic hydrocarbon-degrading bacterium from deep-sea sediment and reclassification of Huaishuia halophila as Celeribacter halophilus comb. nov.</title>
        <authorList>
            <person name="Lai Q."/>
            <person name="Cao J."/>
            <person name="Yuan J."/>
            <person name="Li F."/>
            <person name="Shao Z."/>
        </authorList>
    </citation>
    <scope>NUCLEOTIDE SEQUENCE [LARGE SCALE GENOMIC DNA]</scope>
    <source>
        <strain evidence="2">P73</strain>
    </source>
</reference>
<dbReference type="Proteomes" id="UP000031521">
    <property type="component" value="Chromosome"/>
</dbReference>
<keyword evidence="3" id="KW-1185">Reference proteome</keyword>
<dbReference type="EMBL" id="CP004393">
    <property type="protein sequence ID" value="AJE46768.1"/>
    <property type="molecule type" value="Genomic_DNA"/>
</dbReference>
<evidence type="ECO:0000259" key="1">
    <source>
        <dbReference type="Pfam" id="PF00248"/>
    </source>
</evidence>
<evidence type="ECO:0000313" key="3">
    <source>
        <dbReference type="Proteomes" id="UP000031521"/>
    </source>
</evidence>
<accession>A0A0B5DTK7</accession>
<dbReference type="PANTHER" id="PTHR43312">
    <property type="entry name" value="D-THREO-ALDOSE 1-DEHYDROGENASE"/>
    <property type="match status" value="1"/>
</dbReference>
<dbReference type="KEGG" id="cid:P73_2053"/>
<organism evidence="2 3">
    <name type="scientific">Celeribacter indicus</name>
    <dbReference type="NCBI Taxonomy" id="1208324"/>
    <lineage>
        <taxon>Bacteria</taxon>
        <taxon>Pseudomonadati</taxon>
        <taxon>Pseudomonadota</taxon>
        <taxon>Alphaproteobacteria</taxon>
        <taxon>Rhodobacterales</taxon>
        <taxon>Roseobacteraceae</taxon>
        <taxon>Celeribacter</taxon>
    </lineage>
</organism>
<dbReference type="Pfam" id="PF00248">
    <property type="entry name" value="Aldo_ket_red"/>
    <property type="match status" value="1"/>
</dbReference>
<proteinExistence type="predicted"/>
<feature type="domain" description="NADP-dependent oxidoreductase" evidence="1">
    <location>
        <begin position="23"/>
        <end position="303"/>
    </location>
</feature>
<evidence type="ECO:0000313" key="2">
    <source>
        <dbReference type="EMBL" id="AJE46768.1"/>
    </source>
</evidence>
<dbReference type="RefSeq" id="WP_043869507.1">
    <property type="nucleotide sequence ID" value="NZ_CP004393.1"/>
</dbReference>